<dbReference type="InterPro" id="IPR050266">
    <property type="entry name" value="AB_hydrolase_sf"/>
</dbReference>
<dbReference type="GO" id="GO:0018786">
    <property type="term" value="F:haloalkane dehalogenase activity"/>
    <property type="evidence" value="ECO:0007669"/>
    <property type="project" value="UniProtKB-EC"/>
</dbReference>
<gene>
    <name evidence="2" type="primary">dhaA_2</name>
    <name evidence="2" type="ORF">E5S67_00930</name>
</gene>
<protein>
    <submittedName>
        <fullName evidence="2">Haloalkane dehalogenase</fullName>
        <ecNumber evidence="2">3.8.1.5</ecNumber>
    </submittedName>
</protein>
<evidence type="ECO:0000259" key="1">
    <source>
        <dbReference type="Pfam" id="PF12697"/>
    </source>
</evidence>
<dbReference type="EMBL" id="SRRZ01000011">
    <property type="protein sequence ID" value="NQE33212.1"/>
    <property type="molecule type" value="Genomic_DNA"/>
</dbReference>
<accession>A0ABX2CU34</accession>
<keyword evidence="2" id="KW-0378">Hydrolase</keyword>
<dbReference type="PRINTS" id="PR00111">
    <property type="entry name" value="ABHYDROLASE"/>
</dbReference>
<dbReference type="RefSeq" id="WP_172185900.1">
    <property type="nucleotide sequence ID" value="NZ_CAWPPK010000013.1"/>
</dbReference>
<dbReference type="Gene3D" id="3.40.50.1820">
    <property type="entry name" value="alpha/beta hydrolase"/>
    <property type="match status" value="1"/>
</dbReference>
<proteinExistence type="predicted"/>
<feature type="domain" description="AB hydrolase-1" evidence="1">
    <location>
        <begin position="28"/>
        <end position="261"/>
    </location>
</feature>
<dbReference type="PANTHER" id="PTHR43798">
    <property type="entry name" value="MONOACYLGLYCEROL LIPASE"/>
    <property type="match status" value="1"/>
</dbReference>
<dbReference type="PRINTS" id="PR00412">
    <property type="entry name" value="EPOXHYDRLASE"/>
</dbReference>
<keyword evidence="3" id="KW-1185">Reference proteome</keyword>
<evidence type="ECO:0000313" key="2">
    <source>
        <dbReference type="EMBL" id="NQE33212.1"/>
    </source>
</evidence>
<dbReference type="Pfam" id="PF12697">
    <property type="entry name" value="Abhydrolase_6"/>
    <property type="match status" value="1"/>
</dbReference>
<dbReference type="SUPFAM" id="SSF53474">
    <property type="entry name" value="alpha/beta-Hydrolases"/>
    <property type="match status" value="1"/>
</dbReference>
<sequence length="268" mass="30350">MYSSLRNSRIKLSVGQIFWHEVGQGPNLVFLHGSWHDSSQWLRTIEHLSPYYQCFALDLLGFGDSERPNLHYSIDLEVECLAQYLDTLKLRQVYLIGHSVGGWVAASYAIKYPDRVQGLVLVAPEGVKVGHRRGRWQTASWLIGQPPLAFWLLRSIYPIAKLLGRQNKIDRLLKFRQQLMQSPVAVQLLFRRRRAEITAELVDENLPLLKAPVLLLHGSEDTPAASSLCQSYAALAPNAELQLVSPGESNLPQEVPELVAKYIREFAK</sequence>
<dbReference type="Proteomes" id="UP000702425">
    <property type="component" value="Unassembled WGS sequence"/>
</dbReference>
<organism evidence="2 3">
    <name type="scientific">Microcoleus asticus IPMA8</name>
    <dbReference type="NCBI Taxonomy" id="2563858"/>
    <lineage>
        <taxon>Bacteria</taxon>
        <taxon>Bacillati</taxon>
        <taxon>Cyanobacteriota</taxon>
        <taxon>Cyanophyceae</taxon>
        <taxon>Oscillatoriophycideae</taxon>
        <taxon>Oscillatoriales</taxon>
        <taxon>Microcoleaceae</taxon>
        <taxon>Microcoleus</taxon>
        <taxon>Microcoleus asticus</taxon>
    </lineage>
</organism>
<dbReference type="InterPro" id="IPR000073">
    <property type="entry name" value="AB_hydrolase_1"/>
</dbReference>
<dbReference type="EC" id="3.8.1.5" evidence="2"/>
<reference evidence="2 3" key="1">
    <citation type="journal article" date="2020" name="Sci. Rep.">
        <title>A novel cyanobacterial geosmin producer, revising GeoA distribution and dispersion patterns in Bacteria.</title>
        <authorList>
            <person name="Churro C."/>
            <person name="Semedo-Aguiar A.P."/>
            <person name="Silva A.D."/>
            <person name="Pereira-Leal J.B."/>
            <person name="Leite R.B."/>
        </authorList>
    </citation>
    <scope>NUCLEOTIDE SEQUENCE [LARGE SCALE GENOMIC DNA]</scope>
    <source>
        <strain evidence="2 3">IPMA8</strain>
    </source>
</reference>
<comment type="caution">
    <text evidence="2">The sequence shown here is derived from an EMBL/GenBank/DDBJ whole genome shotgun (WGS) entry which is preliminary data.</text>
</comment>
<dbReference type="InterPro" id="IPR000639">
    <property type="entry name" value="Epox_hydrolase-like"/>
</dbReference>
<dbReference type="InterPro" id="IPR029058">
    <property type="entry name" value="AB_hydrolase_fold"/>
</dbReference>
<evidence type="ECO:0000313" key="3">
    <source>
        <dbReference type="Proteomes" id="UP000702425"/>
    </source>
</evidence>
<name>A0ABX2CU34_9CYAN</name>